<feature type="domain" description="Peptidase S8/S53" evidence="8">
    <location>
        <begin position="57"/>
        <end position="318"/>
    </location>
</feature>
<dbReference type="SUPFAM" id="SSF52743">
    <property type="entry name" value="Subtilisin-like"/>
    <property type="match status" value="1"/>
</dbReference>
<keyword evidence="3 5" id="KW-0378">Hydrolase</keyword>
<keyword evidence="4 5" id="KW-0720">Serine protease</keyword>
<dbReference type="PANTHER" id="PTHR43806:SF11">
    <property type="entry name" value="CEREVISIN-RELATED"/>
    <property type="match status" value="1"/>
</dbReference>
<comment type="similarity">
    <text evidence="1 5">Belongs to the peptidase S8 family.</text>
</comment>
<organism evidence="9 10">
    <name type="scientific">Planobispora longispora</name>
    <dbReference type="NCBI Taxonomy" id="28887"/>
    <lineage>
        <taxon>Bacteria</taxon>
        <taxon>Bacillati</taxon>
        <taxon>Actinomycetota</taxon>
        <taxon>Actinomycetes</taxon>
        <taxon>Streptosporangiales</taxon>
        <taxon>Streptosporangiaceae</taxon>
        <taxon>Planobispora</taxon>
    </lineage>
</organism>
<dbReference type="Gene3D" id="3.40.50.200">
    <property type="entry name" value="Peptidase S8/S53 domain"/>
    <property type="match status" value="1"/>
</dbReference>
<keyword evidence="7" id="KW-0472">Membrane</keyword>
<dbReference type="GO" id="GO:0004252">
    <property type="term" value="F:serine-type endopeptidase activity"/>
    <property type="evidence" value="ECO:0007669"/>
    <property type="project" value="UniProtKB-UniRule"/>
</dbReference>
<keyword evidence="2 5" id="KW-0645">Protease</keyword>
<dbReference type="Pfam" id="PF00082">
    <property type="entry name" value="Peptidase_S8"/>
    <property type="match status" value="1"/>
</dbReference>
<dbReference type="InterPro" id="IPR015500">
    <property type="entry name" value="Peptidase_S8_subtilisin-rel"/>
</dbReference>
<accession>A0A8J3W863</accession>
<keyword evidence="7" id="KW-1133">Transmembrane helix</keyword>
<evidence type="ECO:0000256" key="2">
    <source>
        <dbReference type="ARBA" id="ARBA00022670"/>
    </source>
</evidence>
<evidence type="ECO:0000256" key="5">
    <source>
        <dbReference type="PROSITE-ProRule" id="PRU01240"/>
    </source>
</evidence>
<protein>
    <submittedName>
        <fullName evidence="9">Type VII secretion-associated serine protease</fullName>
    </submittedName>
</protein>
<evidence type="ECO:0000256" key="7">
    <source>
        <dbReference type="SAM" id="Phobius"/>
    </source>
</evidence>
<dbReference type="PROSITE" id="PS51892">
    <property type="entry name" value="SUBTILASE"/>
    <property type="match status" value="1"/>
</dbReference>
<name>A0A8J3W863_9ACTN</name>
<dbReference type="PANTHER" id="PTHR43806">
    <property type="entry name" value="PEPTIDASE S8"/>
    <property type="match status" value="1"/>
</dbReference>
<evidence type="ECO:0000256" key="6">
    <source>
        <dbReference type="SAM" id="MobiDB-lite"/>
    </source>
</evidence>
<feature type="active site" description="Charge relay system" evidence="5">
    <location>
        <position position="99"/>
    </location>
</feature>
<dbReference type="InterPro" id="IPR050131">
    <property type="entry name" value="Peptidase_S8_subtilisin-like"/>
</dbReference>
<dbReference type="EMBL" id="BOOH01000039">
    <property type="protein sequence ID" value="GIH78526.1"/>
    <property type="molecule type" value="Genomic_DNA"/>
</dbReference>
<evidence type="ECO:0000259" key="8">
    <source>
        <dbReference type="Pfam" id="PF00082"/>
    </source>
</evidence>
<dbReference type="GO" id="GO:0006508">
    <property type="term" value="P:proteolysis"/>
    <property type="evidence" value="ECO:0007669"/>
    <property type="project" value="UniProtKB-KW"/>
</dbReference>
<proteinExistence type="inferred from homology"/>
<feature type="region of interest" description="Disordered" evidence="6">
    <location>
        <begin position="339"/>
        <end position="366"/>
    </location>
</feature>
<keyword evidence="10" id="KW-1185">Reference proteome</keyword>
<evidence type="ECO:0000313" key="9">
    <source>
        <dbReference type="EMBL" id="GIH78526.1"/>
    </source>
</evidence>
<dbReference type="PROSITE" id="PS00136">
    <property type="entry name" value="SUBTILASE_ASP"/>
    <property type="match status" value="1"/>
</dbReference>
<feature type="transmembrane region" description="Helical" evidence="7">
    <location>
        <begin position="376"/>
        <end position="397"/>
    </location>
</feature>
<dbReference type="RefSeq" id="WP_203893010.1">
    <property type="nucleotide sequence ID" value="NZ_BOOH01000039.1"/>
</dbReference>
<evidence type="ECO:0000256" key="1">
    <source>
        <dbReference type="ARBA" id="ARBA00011073"/>
    </source>
</evidence>
<comment type="caution">
    <text evidence="9">The sequence shown here is derived from an EMBL/GenBank/DDBJ whole genome shotgun (WGS) entry which is preliminary data.</text>
</comment>
<reference evidence="9 10" key="1">
    <citation type="submission" date="2021-01" db="EMBL/GenBank/DDBJ databases">
        <title>Whole genome shotgun sequence of Planobispora longispora NBRC 13918.</title>
        <authorList>
            <person name="Komaki H."/>
            <person name="Tamura T."/>
        </authorList>
    </citation>
    <scope>NUCLEOTIDE SEQUENCE [LARGE SCALE GENOMIC DNA]</scope>
    <source>
        <strain evidence="9 10">NBRC 13918</strain>
    </source>
</reference>
<dbReference type="PRINTS" id="PR00723">
    <property type="entry name" value="SUBTILISIN"/>
</dbReference>
<dbReference type="InterPro" id="IPR000209">
    <property type="entry name" value="Peptidase_S8/S53_dom"/>
</dbReference>
<gene>
    <name evidence="9" type="ORF">Plo01_49550</name>
</gene>
<feature type="active site" description="Charge relay system" evidence="5">
    <location>
        <position position="66"/>
    </location>
</feature>
<feature type="active site" description="Charge relay system" evidence="5">
    <location>
        <position position="270"/>
    </location>
</feature>
<dbReference type="Proteomes" id="UP000616724">
    <property type="component" value="Unassembled WGS sequence"/>
</dbReference>
<dbReference type="AlphaFoldDB" id="A0A8J3W863"/>
<evidence type="ECO:0000313" key="10">
    <source>
        <dbReference type="Proteomes" id="UP000616724"/>
    </source>
</evidence>
<sequence length="403" mass="41757">MFLTRALGAVLTAITMTAFTWPSVRGPDDPPAPSERRARQWALDPLDAPEAWRTTRGEGVVVAVLDTGVDARHPDLAGAVVSGPDLTGTGHGRSRWGRHGTAMASVIAGRGRGDGRSRGVTGVAPRATILSVRVALENDDPRRGRNHERGKTALARGIRYAVDRGARVISMSLGCGGRSWEGSAAEQEAVRYALDRGAVLVASSGNDGAGLNRRHFPAAYPGVISVGAVDEAMRVAPFSNRQAHLSVVAPGVEIVTADGPGSYTVGSGTSSAAALVAGIAALIRAEFPGLSPDQVRRAIEHGTTHRPPGGHDPAYGHGVVNAPRALERAAQMQRQRLRAVGGIREDGTPSDEGSAGRGGDHGDGGTPAGTGMGYGFRRVVCGVLLLLLVVLTARLLTGRGPRP</sequence>
<evidence type="ECO:0000256" key="4">
    <source>
        <dbReference type="ARBA" id="ARBA00022825"/>
    </source>
</evidence>
<keyword evidence="7" id="KW-0812">Transmembrane</keyword>
<dbReference type="InterPro" id="IPR023827">
    <property type="entry name" value="Peptidase_S8_Asp-AS"/>
</dbReference>
<dbReference type="InterPro" id="IPR036852">
    <property type="entry name" value="Peptidase_S8/S53_dom_sf"/>
</dbReference>
<evidence type="ECO:0000256" key="3">
    <source>
        <dbReference type="ARBA" id="ARBA00022801"/>
    </source>
</evidence>